<evidence type="ECO:0000256" key="5">
    <source>
        <dbReference type="ARBA" id="ARBA00022914"/>
    </source>
</evidence>
<keyword evidence="2" id="KW-0475">Mercuric resistance</keyword>
<evidence type="ECO:0000256" key="8">
    <source>
        <dbReference type="ARBA" id="ARBA00023159"/>
    </source>
</evidence>
<dbReference type="SUPFAM" id="SSF46955">
    <property type="entry name" value="Putative DNA-binding domain"/>
    <property type="match status" value="1"/>
</dbReference>
<keyword evidence="9" id="KW-0804">Transcription</keyword>
<dbReference type="PROSITE" id="PS50937">
    <property type="entry name" value="HTH_MERR_2"/>
    <property type="match status" value="1"/>
</dbReference>
<dbReference type="SMART" id="SM00422">
    <property type="entry name" value="HTH_MERR"/>
    <property type="match status" value="1"/>
</dbReference>
<dbReference type="InterPro" id="IPR011794">
    <property type="entry name" value="MerR"/>
</dbReference>
<comment type="function">
    <text evidence="10">Mediates the mercuric-dependent induction of mercury resistance operon. In the absence of mercury MerR represses transcription by binding tightly to the mer operator region; when mercury is present the dimeric complex binds a single ion and becomes a potent transcriptional activator, while remaining bound to the mer site.</text>
</comment>
<keyword evidence="8" id="KW-0010">Activator</keyword>
<keyword evidence="5" id="KW-0476">Mercury</keyword>
<dbReference type="InterPro" id="IPR047057">
    <property type="entry name" value="MerR_fam"/>
</dbReference>
<evidence type="ECO:0000256" key="11">
    <source>
        <dbReference type="SAM" id="Coils"/>
    </source>
</evidence>
<feature type="domain" description="HTH merR-type" evidence="12">
    <location>
        <begin position="1"/>
        <end position="71"/>
    </location>
</feature>
<dbReference type="Gene3D" id="1.10.1660.10">
    <property type="match status" value="1"/>
</dbReference>
<dbReference type="CDD" id="cd04783">
    <property type="entry name" value="HTH_MerR1"/>
    <property type="match status" value="1"/>
</dbReference>
<keyword evidence="4" id="KW-0479">Metal-binding</keyword>
<dbReference type="InterPro" id="IPR009061">
    <property type="entry name" value="DNA-bd_dom_put_sf"/>
</dbReference>
<name>A0ABW3LEX6_9BACI</name>
<evidence type="ECO:0000256" key="6">
    <source>
        <dbReference type="ARBA" id="ARBA00023015"/>
    </source>
</evidence>
<keyword evidence="11" id="KW-0175">Coiled coil</keyword>
<organism evidence="13 14">
    <name type="scientific">Virgibacillus byunsanensis</name>
    <dbReference type="NCBI Taxonomy" id="570945"/>
    <lineage>
        <taxon>Bacteria</taxon>
        <taxon>Bacillati</taxon>
        <taxon>Bacillota</taxon>
        <taxon>Bacilli</taxon>
        <taxon>Bacillales</taxon>
        <taxon>Bacillaceae</taxon>
        <taxon>Virgibacillus</taxon>
    </lineage>
</organism>
<dbReference type="Proteomes" id="UP001597040">
    <property type="component" value="Unassembled WGS sequence"/>
</dbReference>
<evidence type="ECO:0000256" key="3">
    <source>
        <dbReference type="ARBA" id="ARBA00022491"/>
    </source>
</evidence>
<proteinExistence type="predicted"/>
<evidence type="ECO:0000256" key="4">
    <source>
        <dbReference type="ARBA" id="ARBA00022723"/>
    </source>
</evidence>
<dbReference type="InterPro" id="IPR000551">
    <property type="entry name" value="MerR-type_HTH_dom"/>
</dbReference>
<evidence type="ECO:0000256" key="10">
    <source>
        <dbReference type="ARBA" id="ARBA00024874"/>
    </source>
</evidence>
<dbReference type="PANTHER" id="PTHR30204">
    <property type="entry name" value="REDOX-CYCLING DRUG-SENSING TRANSCRIPTIONAL ACTIVATOR SOXR"/>
    <property type="match status" value="1"/>
</dbReference>
<comment type="caution">
    <text evidence="13">The sequence shown here is derived from an EMBL/GenBank/DDBJ whole genome shotgun (WGS) entry which is preliminary data.</text>
</comment>
<accession>A0ABW3LEX6</accession>
<feature type="coiled-coil region" evidence="11">
    <location>
        <begin position="83"/>
        <end position="113"/>
    </location>
</feature>
<evidence type="ECO:0000259" key="12">
    <source>
        <dbReference type="PROSITE" id="PS50937"/>
    </source>
</evidence>
<evidence type="ECO:0000256" key="1">
    <source>
        <dbReference type="ARBA" id="ARBA00017146"/>
    </source>
</evidence>
<protein>
    <recommendedName>
        <fullName evidence="1">Mercuric resistance operon regulatory protein</fullName>
    </recommendedName>
</protein>
<keyword evidence="7" id="KW-0238">DNA-binding</keyword>
<dbReference type="RefSeq" id="WP_390358569.1">
    <property type="nucleotide sequence ID" value="NZ_JBHTKJ010000001.1"/>
</dbReference>
<evidence type="ECO:0000256" key="9">
    <source>
        <dbReference type="ARBA" id="ARBA00023163"/>
    </source>
</evidence>
<dbReference type="Pfam" id="PF13411">
    <property type="entry name" value="MerR_1"/>
    <property type="match status" value="1"/>
</dbReference>
<dbReference type="PANTHER" id="PTHR30204:SF69">
    <property type="entry name" value="MERR-FAMILY TRANSCRIPTIONAL REGULATOR"/>
    <property type="match status" value="1"/>
</dbReference>
<sequence length="138" mass="16494">MSYRIGELAKECNVNKETIRYYERIGVILEPPRTESGYRLYPEEAAERIHFIKRMQGLDFSLNEINRLLGVVDKDPNRCLNMYDFTTQKLDEIEKKIKDLIQIKKMLDDLRKRCPDEKEIYECPIFESLITKEDLIEE</sequence>
<keyword evidence="3" id="KW-0678">Repressor</keyword>
<evidence type="ECO:0000313" key="13">
    <source>
        <dbReference type="EMBL" id="MFD1036938.1"/>
    </source>
</evidence>
<keyword evidence="14" id="KW-1185">Reference proteome</keyword>
<dbReference type="PROSITE" id="PS00552">
    <property type="entry name" value="HTH_MERR_1"/>
    <property type="match status" value="1"/>
</dbReference>
<keyword evidence="6" id="KW-0805">Transcription regulation</keyword>
<dbReference type="PRINTS" id="PR00040">
    <property type="entry name" value="HTHMERR"/>
</dbReference>
<dbReference type="NCBIfam" id="TIGR02051">
    <property type="entry name" value="MerR"/>
    <property type="match status" value="1"/>
</dbReference>
<evidence type="ECO:0000313" key="14">
    <source>
        <dbReference type="Proteomes" id="UP001597040"/>
    </source>
</evidence>
<evidence type="ECO:0000256" key="2">
    <source>
        <dbReference type="ARBA" id="ARBA00022466"/>
    </source>
</evidence>
<reference evidence="14" key="1">
    <citation type="journal article" date="2019" name="Int. J. Syst. Evol. Microbiol.">
        <title>The Global Catalogue of Microorganisms (GCM) 10K type strain sequencing project: providing services to taxonomists for standard genome sequencing and annotation.</title>
        <authorList>
            <consortium name="The Broad Institute Genomics Platform"/>
            <consortium name="The Broad Institute Genome Sequencing Center for Infectious Disease"/>
            <person name="Wu L."/>
            <person name="Ma J."/>
        </authorList>
    </citation>
    <scope>NUCLEOTIDE SEQUENCE [LARGE SCALE GENOMIC DNA]</scope>
    <source>
        <strain evidence="14">CCUG 56754</strain>
    </source>
</reference>
<gene>
    <name evidence="13" type="primary">merR</name>
    <name evidence="13" type="ORF">ACFQ3N_00660</name>
</gene>
<evidence type="ECO:0000256" key="7">
    <source>
        <dbReference type="ARBA" id="ARBA00023125"/>
    </source>
</evidence>
<dbReference type="EMBL" id="JBHTKJ010000001">
    <property type="protein sequence ID" value="MFD1036938.1"/>
    <property type="molecule type" value="Genomic_DNA"/>
</dbReference>